<feature type="compositionally biased region" description="Acidic residues" evidence="1">
    <location>
        <begin position="46"/>
        <end position="86"/>
    </location>
</feature>
<keyword evidence="2" id="KW-1133">Transmembrane helix</keyword>
<proteinExistence type="predicted"/>
<keyword evidence="2" id="KW-0812">Transmembrane</keyword>
<feature type="transmembrane region" description="Helical" evidence="2">
    <location>
        <begin position="7"/>
        <end position="27"/>
    </location>
</feature>
<protein>
    <submittedName>
        <fullName evidence="3">Uncharacterized protein</fullName>
    </submittedName>
</protein>
<feature type="region of interest" description="Disordered" evidence="1">
    <location>
        <begin position="36"/>
        <end position="86"/>
    </location>
</feature>
<comment type="caution">
    <text evidence="3">The sequence shown here is derived from an EMBL/GenBank/DDBJ whole genome shotgun (WGS) entry which is preliminary data.</text>
</comment>
<name>A0A3M7U0B2_9BACI</name>
<sequence length="253" mass="29598">MSTKKKVYFLIGACLLLALTILLSYFYSQDDFAQPMPADLSNPPGEEGDMDQAETAVETEDSDDLSEEDSDVPGEWTEEEDGDNEEISEAIQSALSETGFYNTNPDSRNENSYYYHFLLNQDVRHNLEDSGTSSDEREEDARYQARELMVWKDIAAEEYDWEYNENQFISFVNSEDLIQNDSQLNRQILRELREEDEDLFIRHAETKYLRSFIWSGIQDSLQEEEPQEDGEDDEAYENRLYRQLSSKIMDRLE</sequence>
<keyword evidence="2" id="KW-0472">Membrane</keyword>
<dbReference type="RefSeq" id="WP_122898246.1">
    <property type="nucleotide sequence ID" value="NZ_RHIB01000001.1"/>
</dbReference>
<organism evidence="3 4">
    <name type="scientific">Alteribacter keqinensis</name>
    <dbReference type="NCBI Taxonomy" id="2483800"/>
    <lineage>
        <taxon>Bacteria</taxon>
        <taxon>Bacillati</taxon>
        <taxon>Bacillota</taxon>
        <taxon>Bacilli</taxon>
        <taxon>Bacillales</taxon>
        <taxon>Bacillaceae</taxon>
        <taxon>Alteribacter</taxon>
    </lineage>
</organism>
<keyword evidence="4" id="KW-1185">Reference proteome</keyword>
<dbReference type="EMBL" id="RHIB01000001">
    <property type="protein sequence ID" value="RNA70444.1"/>
    <property type="molecule type" value="Genomic_DNA"/>
</dbReference>
<dbReference type="Proteomes" id="UP000278746">
    <property type="component" value="Unassembled WGS sequence"/>
</dbReference>
<evidence type="ECO:0000313" key="4">
    <source>
        <dbReference type="Proteomes" id="UP000278746"/>
    </source>
</evidence>
<dbReference type="AlphaFoldDB" id="A0A3M7U0B2"/>
<gene>
    <name evidence="3" type="ORF">EBO34_11140</name>
</gene>
<reference evidence="3 4" key="1">
    <citation type="submission" date="2018-10" db="EMBL/GenBank/DDBJ databases">
        <title>Bacillus Keqinensis sp. nov., a moderately halophilic bacterium isolated from a saline-alkaline lake.</title>
        <authorList>
            <person name="Wang H."/>
        </authorList>
    </citation>
    <scope>NUCLEOTIDE SEQUENCE [LARGE SCALE GENOMIC DNA]</scope>
    <source>
        <strain evidence="3 4">KQ-3</strain>
    </source>
</reference>
<evidence type="ECO:0000256" key="2">
    <source>
        <dbReference type="SAM" id="Phobius"/>
    </source>
</evidence>
<evidence type="ECO:0000256" key="1">
    <source>
        <dbReference type="SAM" id="MobiDB-lite"/>
    </source>
</evidence>
<accession>A0A3M7U0B2</accession>
<evidence type="ECO:0000313" key="3">
    <source>
        <dbReference type="EMBL" id="RNA70444.1"/>
    </source>
</evidence>
<dbReference type="OrthoDB" id="2870225at2"/>